<reference evidence="1" key="1">
    <citation type="submission" date="2023-01" db="EMBL/GenBank/DDBJ databases">
        <authorList>
            <person name="Van Ghelder C."/>
            <person name="Rancurel C."/>
        </authorList>
    </citation>
    <scope>NUCLEOTIDE SEQUENCE</scope>
    <source>
        <strain evidence="1">CNCM I-4278</strain>
    </source>
</reference>
<evidence type="ECO:0000313" key="2">
    <source>
        <dbReference type="Proteomes" id="UP001152607"/>
    </source>
</evidence>
<dbReference type="AlphaFoldDB" id="A0A9W4UPP7"/>
<accession>A0A9W4UPP7</accession>
<name>A0A9W4UPP7_9PLEO</name>
<organism evidence="1 2">
    <name type="scientific">Periconia digitata</name>
    <dbReference type="NCBI Taxonomy" id="1303443"/>
    <lineage>
        <taxon>Eukaryota</taxon>
        <taxon>Fungi</taxon>
        <taxon>Dikarya</taxon>
        <taxon>Ascomycota</taxon>
        <taxon>Pezizomycotina</taxon>
        <taxon>Dothideomycetes</taxon>
        <taxon>Pleosporomycetidae</taxon>
        <taxon>Pleosporales</taxon>
        <taxon>Massarineae</taxon>
        <taxon>Periconiaceae</taxon>
        <taxon>Periconia</taxon>
    </lineage>
</organism>
<gene>
    <name evidence="1" type="ORF">PDIGIT_LOCUS11860</name>
</gene>
<sequence>MYTHTHTSTVPRLPTYLPTESMYPLGQSSPFGSPPIRNNERGKTMRLPPSVSHLYQLQSALRACLPTCLSLACTEARHTRASNYPRYPTALISIPHRTRHPHASLLVPTIPHLFLSLLLVCVAAAPHALNQPRINIPFFDSAPNHPLESNKTNVIFTCQASVDVFSIFPFFSHASNLHSRHHATSRLRMFLHHVFVRPSFAKSIIHR</sequence>
<dbReference type="EMBL" id="CAOQHR010000008">
    <property type="protein sequence ID" value="CAI6338726.1"/>
    <property type="molecule type" value="Genomic_DNA"/>
</dbReference>
<proteinExistence type="predicted"/>
<protein>
    <submittedName>
        <fullName evidence="1">Uncharacterized protein</fullName>
    </submittedName>
</protein>
<dbReference type="Proteomes" id="UP001152607">
    <property type="component" value="Unassembled WGS sequence"/>
</dbReference>
<evidence type="ECO:0000313" key="1">
    <source>
        <dbReference type="EMBL" id="CAI6338726.1"/>
    </source>
</evidence>
<comment type="caution">
    <text evidence="1">The sequence shown here is derived from an EMBL/GenBank/DDBJ whole genome shotgun (WGS) entry which is preliminary data.</text>
</comment>
<keyword evidence="2" id="KW-1185">Reference proteome</keyword>